<dbReference type="Pfam" id="PF07690">
    <property type="entry name" value="MFS_1"/>
    <property type="match status" value="1"/>
</dbReference>
<feature type="transmembrane region" description="Helical" evidence="7">
    <location>
        <begin position="170"/>
        <end position="187"/>
    </location>
</feature>
<keyword evidence="4 7" id="KW-0812">Transmembrane</keyword>
<keyword evidence="3" id="KW-1003">Cell membrane</keyword>
<evidence type="ECO:0000256" key="7">
    <source>
        <dbReference type="SAM" id="Phobius"/>
    </source>
</evidence>
<feature type="transmembrane region" description="Helical" evidence="7">
    <location>
        <begin position="145"/>
        <end position="164"/>
    </location>
</feature>
<dbReference type="Gene3D" id="1.20.1250.20">
    <property type="entry name" value="MFS general substrate transporter like domains"/>
    <property type="match status" value="1"/>
</dbReference>
<dbReference type="InterPro" id="IPR020846">
    <property type="entry name" value="MFS_dom"/>
</dbReference>
<dbReference type="STRING" id="121821.GCA_001870675_01771"/>
<dbReference type="GO" id="GO:0022857">
    <property type="term" value="F:transmembrane transporter activity"/>
    <property type="evidence" value="ECO:0007669"/>
    <property type="project" value="InterPro"/>
</dbReference>
<evidence type="ECO:0000256" key="6">
    <source>
        <dbReference type="ARBA" id="ARBA00023136"/>
    </source>
</evidence>
<feature type="transmembrane region" description="Helical" evidence="7">
    <location>
        <begin position="37"/>
        <end position="59"/>
    </location>
</feature>
<dbReference type="EMBL" id="QKZQ01000022">
    <property type="protein sequence ID" value="PZX37231.1"/>
    <property type="molecule type" value="Genomic_DNA"/>
</dbReference>
<keyword evidence="5 7" id="KW-1133">Transmembrane helix</keyword>
<feature type="transmembrane region" description="Helical" evidence="7">
    <location>
        <begin position="359"/>
        <end position="378"/>
    </location>
</feature>
<dbReference type="PANTHER" id="PTHR23517">
    <property type="entry name" value="RESISTANCE PROTEIN MDTM, PUTATIVE-RELATED-RELATED"/>
    <property type="match status" value="1"/>
</dbReference>
<evidence type="ECO:0000256" key="5">
    <source>
        <dbReference type="ARBA" id="ARBA00022989"/>
    </source>
</evidence>
<evidence type="ECO:0000256" key="1">
    <source>
        <dbReference type="ARBA" id="ARBA00004651"/>
    </source>
</evidence>
<dbReference type="PANTHER" id="PTHR23517:SF13">
    <property type="entry name" value="MAJOR FACILITATOR SUPERFAMILY MFS_1"/>
    <property type="match status" value="1"/>
</dbReference>
<proteinExistence type="predicted"/>
<feature type="transmembrane region" description="Helical" evidence="7">
    <location>
        <begin position="384"/>
        <end position="402"/>
    </location>
</feature>
<evidence type="ECO:0000313" key="9">
    <source>
        <dbReference type="EMBL" id="PZX37231.1"/>
    </source>
</evidence>
<feature type="domain" description="Major facilitator superfamily (MFS) profile" evidence="8">
    <location>
        <begin position="19"/>
        <end position="405"/>
    </location>
</feature>
<dbReference type="InterPro" id="IPR050171">
    <property type="entry name" value="MFS_Transporters"/>
</dbReference>
<organism evidence="9 10">
    <name type="scientific">Roseinatronobacter thiooxidans</name>
    <dbReference type="NCBI Taxonomy" id="121821"/>
    <lineage>
        <taxon>Bacteria</taxon>
        <taxon>Pseudomonadati</taxon>
        <taxon>Pseudomonadota</taxon>
        <taxon>Alphaproteobacteria</taxon>
        <taxon>Rhodobacterales</taxon>
        <taxon>Paracoccaceae</taxon>
        <taxon>Roseinatronobacter</taxon>
    </lineage>
</organism>
<dbReference type="Proteomes" id="UP000249364">
    <property type="component" value="Unassembled WGS sequence"/>
</dbReference>
<feature type="transmembrane region" description="Helical" evidence="7">
    <location>
        <begin position="80"/>
        <end position="99"/>
    </location>
</feature>
<dbReference type="OrthoDB" id="9764259at2"/>
<reference evidence="9 10" key="1">
    <citation type="submission" date="2018-06" db="EMBL/GenBank/DDBJ databases">
        <title>Genomic Encyclopedia of Archaeal and Bacterial Type Strains, Phase II (KMG-II): from individual species to whole genera.</title>
        <authorList>
            <person name="Goeker M."/>
        </authorList>
    </citation>
    <scope>NUCLEOTIDE SEQUENCE [LARGE SCALE GENOMIC DNA]</scope>
    <source>
        <strain evidence="9 10">DSM 13087</strain>
    </source>
</reference>
<protein>
    <submittedName>
        <fullName evidence="9">Putative MFS family arabinose efflux permease</fullName>
    </submittedName>
</protein>
<evidence type="ECO:0000259" key="8">
    <source>
        <dbReference type="PROSITE" id="PS50850"/>
    </source>
</evidence>
<dbReference type="GO" id="GO:0005886">
    <property type="term" value="C:plasma membrane"/>
    <property type="evidence" value="ECO:0007669"/>
    <property type="project" value="UniProtKB-SubCell"/>
</dbReference>
<comment type="caution">
    <text evidence="9">The sequence shown here is derived from an EMBL/GenBank/DDBJ whole genome shotgun (WGS) entry which is preliminary data.</text>
</comment>
<sequence length="405" mass="41754">MPKTDPGTTCAPGAEHGSAISATYLCAFFSLSQMQMIALSVPLWGGSLGLSAAVLGLAMASRSILPLVYSIHCGALMDHLGVRPMLVAASTIGVALILAHPVLPFASALIILQVILGLSSAICWLGAQTAIGQLAAGNRRYTARFSLFSVAGLIVGPIVLGLVWQTLGPIAGFTLIGFWGCGTLIAARRLPAARRPDSAPAPQHWSRLVLPDLAAYRRALQLAMTAAGAYLVIFSLLRLAGITMQESFYPVLLQGMGYPAGIIGMLVGLGNLVSLPASLLSERWTRLWGGDGRALAGAIALSLCAMAATPMLTSLPLLVAGVVVFGFGVGVSMPGILNLMSAGLPQQDQGVAAGLRATANRLATFGLPILMGVLAQVAGLEASFWIMGGLLALLTILAGIAARRL</sequence>
<feature type="transmembrane region" description="Helical" evidence="7">
    <location>
        <begin position="292"/>
        <end position="312"/>
    </location>
</feature>
<gene>
    <name evidence="9" type="ORF">LY56_03231</name>
</gene>
<evidence type="ECO:0000313" key="10">
    <source>
        <dbReference type="Proteomes" id="UP000249364"/>
    </source>
</evidence>
<feature type="transmembrane region" description="Helical" evidence="7">
    <location>
        <begin position="219"/>
        <end position="240"/>
    </location>
</feature>
<evidence type="ECO:0000256" key="3">
    <source>
        <dbReference type="ARBA" id="ARBA00022475"/>
    </source>
</evidence>
<accession>A0A2W7PLS1</accession>
<name>A0A2W7PLS1_9RHOB</name>
<dbReference type="RefSeq" id="WP_071468496.1">
    <property type="nucleotide sequence ID" value="NZ_MEHT01000006.1"/>
</dbReference>
<feature type="transmembrane region" description="Helical" evidence="7">
    <location>
        <begin position="260"/>
        <end position="280"/>
    </location>
</feature>
<keyword evidence="2" id="KW-0813">Transport</keyword>
<comment type="subcellular location">
    <subcellularLocation>
        <location evidence="1">Cell membrane</location>
        <topology evidence="1">Multi-pass membrane protein</topology>
    </subcellularLocation>
</comment>
<dbReference type="PROSITE" id="PS50850">
    <property type="entry name" value="MFS"/>
    <property type="match status" value="1"/>
</dbReference>
<dbReference type="AlphaFoldDB" id="A0A2W7PLS1"/>
<keyword evidence="10" id="KW-1185">Reference proteome</keyword>
<evidence type="ECO:0000256" key="2">
    <source>
        <dbReference type="ARBA" id="ARBA00022448"/>
    </source>
</evidence>
<dbReference type="InterPro" id="IPR036259">
    <property type="entry name" value="MFS_trans_sf"/>
</dbReference>
<dbReference type="InterPro" id="IPR011701">
    <property type="entry name" value="MFS"/>
</dbReference>
<feature type="transmembrane region" description="Helical" evidence="7">
    <location>
        <begin position="318"/>
        <end position="339"/>
    </location>
</feature>
<feature type="transmembrane region" description="Helical" evidence="7">
    <location>
        <begin position="105"/>
        <end position="125"/>
    </location>
</feature>
<keyword evidence="6 7" id="KW-0472">Membrane</keyword>
<dbReference type="SUPFAM" id="SSF103473">
    <property type="entry name" value="MFS general substrate transporter"/>
    <property type="match status" value="1"/>
</dbReference>
<evidence type="ECO:0000256" key="4">
    <source>
        <dbReference type="ARBA" id="ARBA00022692"/>
    </source>
</evidence>